<feature type="signal peptide" evidence="9">
    <location>
        <begin position="1"/>
        <end position="19"/>
    </location>
</feature>
<gene>
    <name evidence="12" type="ORF">N7463_003362</name>
</gene>
<comment type="catalytic activity">
    <reaction evidence="1">
        <text>Hydrolysis of (1-&gt;3)-beta-D-glucosidic linkages in (1-&gt;3)-beta-D-glucans.</text>
        <dbReference type="EC" id="3.2.1.39"/>
    </reaction>
</comment>
<keyword evidence="7" id="KW-0961">Cell wall biogenesis/degradation</keyword>
<organism evidence="12 13">
    <name type="scientific">Penicillium fimorum</name>
    <dbReference type="NCBI Taxonomy" id="1882269"/>
    <lineage>
        <taxon>Eukaryota</taxon>
        <taxon>Fungi</taxon>
        <taxon>Dikarya</taxon>
        <taxon>Ascomycota</taxon>
        <taxon>Pezizomycotina</taxon>
        <taxon>Eurotiomycetes</taxon>
        <taxon>Eurotiomycetidae</taxon>
        <taxon>Eurotiales</taxon>
        <taxon>Aspergillaceae</taxon>
        <taxon>Penicillium</taxon>
    </lineage>
</organism>
<sequence>MRSFLLGFLSVATAAGSSGLHTLNKRASLGPIATDNPSGITGGEISCAAPPVNSFFEGTKPPFPTNGWWAPYAAPPGNATAAGPFPYQSALDGDGYVFGLSTNREFDGASVKQPTQKDWRVCFTEHSGEFSNHKATAWDTQTVTLQYFESDASMTVYGVPGSPYITFQFNESTPLLTTMNGGIQSFNSKSLPDGGNVTATGTEFTMTDTSNSTYIIYSLSSITLTANSVSESAGTISASSEFTGVLRLVKLEDPGHKAILDKHYEIYPVSVEQDYDLSSTTGTLSFTWNTVGSGSDLLMLTWPHHRLAMQNGNFPDTTALAYLTTKGYMYPALGNGWKMLYNLTSMIWDPPRKLDPSCSPTVLKGLEYEIGKLDPADAPIPGDFYYWGGSMNAIARLAVIADNVGRTDLISPVIDYLEASFDQWFNTSATTTAAYETAWGGVINKAGANNSWVDFGNGYYNDHHFHYGYFLAVAAVIAKYDQSWLNEHKDFINWFARDIVNPSVNDPYFPIARCRDWFAGHSWASGIANGAGSRDQESSGEAINGYYGALLWASVALSDDMVNYAKLLLATEMQGTQVYWHLYPDQASTDPNNPYPEQGLRDLVTMGNVEDWQSGAWLFWGSQKSQIAAIQMLPVQPVNEILYDAEWVKNVWDYTMVELLDPSIGDEWKSVIVDAYSNVNPQVAAQWSANMTTWGSGQTYTNELYFIGTRPNPAGTPICGSDTLPSNPYGEFLIQDTSSGNYVAVSSANTNLIASATSTSDAATFNSSFVPNSGTLQLISTNEFVTADQSGNYTLSATRDTVSAWETFVIREKIGGAAGVYSIQAVSNKQYVTVGGDGSLVNNGANEAAGSEFKFIPA</sequence>
<dbReference type="Pfam" id="PF17652">
    <property type="entry name" value="Glyco_hydro81C"/>
    <property type="match status" value="1"/>
</dbReference>
<accession>A0A9W9Y2B5</accession>
<evidence type="ECO:0000256" key="2">
    <source>
        <dbReference type="ARBA" id="ARBA00010730"/>
    </source>
</evidence>
<dbReference type="InterPro" id="IPR040451">
    <property type="entry name" value="GH81_N"/>
</dbReference>
<dbReference type="EC" id="3.2.1.39" evidence="3"/>
<feature type="domain" description="Glycosyl hydrolase family 81 N-terminal" evidence="10">
    <location>
        <begin position="131"/>
        <end position="350"/>
    </location>
</feature>
<keyword evidence="9" id="KW-0732">Signal</keyword>
<evidence type="ECO:0000256" key="7">
    <source>
        <dbReference type="ARBA" id="ARBA00023316"/>
    </source>
</evidence>
<evidence type="ECO:0000256" key="1">
    <source>
        <dbReference type="ARBA" id="ARBA00000382"/>
    </source>
</evidence>
<evidence type="ECO:0000256" key="6">
    <source>
        <dbReference type="ARBA" id="ARBA00023295"/>
    </source>
</evidence>
<name>A0A9W9Y2B5_9EURO</name>
<keyword evidence="4 12" id="KW-0378">Hydrolase</keyword>
<keyword evidence="5" id="KW-0119">Carbohydrate metabolism</keyword>
<reference evidence="12" key="1">
    <citation type="submission" date="2022-12" db="EMBL/GenBank/DDBJ databases">
        <authorList>
            <person name="Petersen C."/>
        </authorList>
    </citation>
    <scope>NUCLEOTIDE SEQUENCE</scope>
    <source>
        <strain evidence="12">IBT 29495</strain>
    </source>
</reference>
<dbReference type="PROSITE" id="PS52008">
    <property type="entry name" value="GH81"/>
    <property type="match status" value="1"/>
</dbReference>
<comment type="caution">
    <text evidence="12">The sequence shown here is derived from an EMBL/GenBank/DDBJ whole genome shotgun (WGS) entry which is preliminary data.</text>
</comment>
<feature type="chain" id="PRO_5040892831" description="glucan endo-1,3-beta-D-glucosidase" evidence="9">
    <location>
        <begin position="20"/>
        <end position="858"/>
    </location>
</feature>
<evidence type="ECO:0000313" key="12">
    <source>
        <dbReference type="EMBL" id="KAJ5513810.1"/>
    </source>
</evidence>
<evidence type="ECO:0000256" key="4">
    <source>
        <dbReference type="ARBA" id="ARBA00022801"/>
    </source>
</evidence>
<evidence type="ECO:0000256" key="8">
    <source>
        <dbReference type="ARBA" id="ARBA00023326"/>
    </source>
</evidence>
<dbReference type="GO" id="GO:0042973">
    <property type="term" value="F:glucan endo-1,3-beta-D-glucosidase activity"/>
    <property type="evidence" value="ECO:0007669"/>
    <property type="project" value="UniProtKB-EC"/>
</dbReference>
<evidence type="ECO:0000256" key="9">
    <source>
        <dbReference type="SAM" id="SignalP"/>
    </source>
</evidence>
<dbReference type="AlphaFoldDB" id="A0A9W9Y2B5"/>
<dbReference type="InterPro" id="IPR040720">
    <property type="entry name" value="GH81_C"/>
</dbReference>
<evidence type="ECO:0000259" key="11">
    <source>
        <dbReference type="Pfam" id="PF17652"/>
    </source>
</evidence>
<evidence type="ECO:0000259" key="10">
    <source>
        <dbReference type="Pfam" id="PF03639"/>
    </source>
</evidence>
<dbReference type="Pfam" id="PF03639">
    <property type="entry name" value="Glyco_hydro_81"/>
    <property type="match status" value="1"/>
</dbReference>
<dbReference type="Gene3D" id="2.70.98.30">
    <property type="entry name" value="Golgi alpha-mannosidase II, domain 4"/>
    <property type="match status" value="1"/>
</dbReference>
<protein>
    <recommendedName>
        <fullName evidence="3">glucan endo-1,3-beta-D-glucosidase</fullName>
        <ecNumber evidence="3">3.2.1.39</ecNumber>
    </recommendedName>
</protein>
<dbReference type="SUPFAM" id="SSF50405">
    <property type="entry name" value="Actin-crosslinking proteins"/>
    <property type="match status" value="1"/>
</dbReference>
<reference evidence="12" key="2">
    <citation type="journal article" date="2023" name="IMA Fungus">
        <title>Comparative genomic study of the Penicillium genus elucidates a diverse pangenome and 15 lateral gene transfer events.</title>
        <authorList>
            <person name="Petersen C."/>
            <person name="Sorensen T."/>
            <person name="Nielsen M.R."/>
            <person name="Sondergaard T.E."/>
            <person name="Sorensen J.L."/>
            <person name="Fitzpatrick D.A."/>
            <person name="Frisvad J.C."/>
            <person name="Nielsen K.L."/>
        </authorList>
    </citation>
    <scope>NUCLEOTIDE SEQUENCE</scope>
    <source>
        <strain evidence="12">IBT 29495</strain>
    </source>
</reference>
<keyword evidence="6" id="KW-0326">Glycosidase</keyword>
<dbReference type="InterPro" id="IPR005200">
    <property type="entry name" value="Endo-beta-glucanase"/>
</dbReference>
<dbReference type="Gene3D" id="2.80.10.50">
    <property type="match status" value="1"/>
</dbReference>
<dbReference type="PANTHER" id="PTHR31983:SF0">
    <property type="entry name" value="GLUCAN ENDO-1,3-BETA-D-GLUCOSIDASE 2"/>
    <property type="match status" value="1"/>
</dbReference>
<evidence type="ECO:0000313" key="13">
    <source>
        <dbReference type="Proteomes" id="UP001149954"/>
    </source>
</evidence>
<feature type="domain" description="Glycosyl hydrolase family 81 C-terminal" evidence="11">
    <location>
        <begin position="384"/>
        <end position="689"/>
    </location>
</feature>
<dbReference type="GO" id="GO:0052861">
    <property type="term" value="F:endo-1,3(4)-beta-glucanase activity"/>
    <property type="evidence" value="ECO:0007669"/>
    <property type="project" value="InterPro"/>
</dbReference>
<dbReference type="CDD" id="cd00257">
    <property type="entry name" value="beta-trefoil_FSCN-like"/>
    <property type="match status" value="1"/>
</dbReference>
<dbReference type="InterPro" id="IPR008999">
    <property type="entry name" value="Actin-crosslinking"/>
</dbReference>
<keyword evidence="8" id="KW-0624">Polysaccharide degradation</keyword>
<dbReference type="GO" id="GO:0000272">
    <property type="term" value="P:polysaccharide catabolic process"/>
    <property type="evidence" value="ECO:0007669"/>
    <property type="project" value="UniProtKB-KW"/>
</dbReference>
<proteinExistence type="inferred from homology"/>
<dbReference type="EMBL" id="JAPWDS010000002">
    <property type="protein sequence ID" value="KAJ5513810.1"/>
    <property type="molecule type" value="Genomic_DNA"/>
</dbReference>
<evidence type="ECO:0000256" key="5">
    <source>
        <dbReference type="ARBA" id="ARBA00023277"/>
    </source>
</evidence>
<comment type="similarity">
    <text evidence="2">Belongs to the glycosyl hydrolase 81 family.</text>
</comment>
<dbReference type="OrthoDB" id="4473401at2759"/>
<dbReference type="PANTHER" id="PTHR31983">
    <property type="entry name" value="ENDO-1,3(4)-BETA-GLUCANASE 1"/>
    <property type="match status" value="1"/>
</dbReference>
<dbReference type="GO" id="GO:0071555">
    <property type="term" value="P:cell wall organization"/>
    <property type="evidence" value="ECO:0007669"/>
    <property type="project" value="UniProtKB-KW"/>
</dbReference>
<dbReference type="Proteomes" id="UP001149954">
    <property type="component" value="Unassembled WGS sequence"/>
</dbReference>
<evidence type="ECO:0000256" key="3">
    <source>
        <dbReference type="ARBA" id="ARBA00012780"/>
    </source>
</evidence>
<keyword evidence="13" id="KW-1185">Reference proteome</keyword>